<keyword evidence="6" id="KW-0460">Magnesium</keyword>
<keyword evidence="8 10" id="KW-0238">DNA-binding</keyword>
<dbReference type="EMBL" id="JACBNQ010000009">
    <property type="protein sequence ID" value="NYB74393.1"/>
    <property type="molecule type" value="Genomic_DNA"/>
</dbReference>
<dbReference type="GO" id="GO:0003677">
    <property type="term" value="F:DNA binding"/>
    <property type="evidence" value="ECO:0007669"/>
    <property type="project" value="UniProtKB-KW"/>
</dbReference>
<dbReference type="InterPro" id="IPR006171">
    <property type="entry name" value="TOPRIM_dom"/>
</dbReference>
<dbReference type="CDD" id="cd03363">
    <property type="entry name" value="TOPRIM_TopoIA_TopoI"/>
    <property type="match status" value="1"/>
</dbReference>
<feature type="domain" description="Topo IA-type catalytic" evidence="12">
    <location>
        <begin position="129"/>
        <end position="560"/>
    </location>
</feature>
<keyword evidence="7 10" id="KW-0799">Topoisomerase</keyword>
<dbReference type="PROSITE" id="PS00396">
    <property type="entry name" value="TOPO_IA_1"/>
    <property type="match status" value="1"/>
</dbReference>
<dbReference type="InterPro" id="IPR028612">
    <property type="entry name" value="Topoisom_1_IA"/>
</dbReference>
<accession>A0A974GWF4</accession>
<keyword evidence="5" id="KW-0862">Zinc</keyword>
<name>A0A974GWF4_SEDHY</name>
<dbReference type="SMART" id="SM00437">
    <property type="entry name" value="TOP1Ac"/>
    <property type="match status" value="1"/>
</dbReference>
<dbReference type="AlphaFoldDB" id="A0A974GWF4"/>
<dbReference type="InterPro" id="IPR013498">
    <property type="entry name" value="Topo_IA_Znf"/>
</dbReference>
<dbReference type="Pfam" id="PF01131">
    <property type="entry name" value="Topoisom_bac"/>
    <property type="match status" value="1"/>
</dbReference>
<feature type="region of interest" description="Interaction with DNA" evidence="10">
    <location>
        <begin position="163"/>
        <end position="168"/>
    </location>
</feature>
<dbReference type="Gene3D" id="2.70.20.10">
    <property type="entry name" value="Topoisomerase I, domain 3"/>
    <property type="match status" value="1"/>
</dbReference>
<keyword evidence="14" id="KW-1185">Reference proteome</keyword>
<reference evidence="13" key="1">
    <citation type="submission" date="2020-07" db="EMBL/GenBank/DDBJ databases">
        <title>Genomic analysis of a strain of Sedimentibacter Hydroxybenzoicus DSM7310.</title>
        <authorList>
            <person name="Ma S."/>
        </authorList>
    </citation>
    <scope>NUCLEOTIDE SEQUENCE</scope>
    <source>
        <strain evidence="13">DSM 7310</strain>
    </source>
</reference>
<dbReference type="GO" id="GO:0005694">
    <property type="term" value="C:chromosome"/>
    <property type="evidence" value="ECO:0007669"/>
    <property type="project" value="InterPro"/>
</dbReference>
<dbReference type="SUPFAM" id="SSF57783">
    <property type="entry name" value="Zinc beta-ribbon"/>
    <property type="match status" value="2"/>
</dbReference>
<dbReference type="InterPro" id="IPR000380">
    <property type="entry name" value="Topo_IA"/>
</dbReference>
<keyword evidence="9 10" id="KW-0413">Isomerase</keyword>
<dbReference type="InterPro" id="IPR003601">
    <property type="entry name" value="Topo_IA_2"/>
</dbReference>
<dbReference type="InterPro" id="IPR034149">
    <property type="entry name" value="TOPRIM_TopoI"/>
</dbReference>
<comment type="function">
    <text evidence="10">Releases the supercoiling and torsional tension of DNA, which is introduced during the DNA replication and transcription, by transiently cleaving and rejoining one strand of the DNA duplex. Introduces a single-strand break via transesterification at a target site in duplex DNA. The scissile phosphodiester is attacked by the catalytic tyrosine of the enzyme, resulting in the formation of a DNA-(5'-phosphotyrosyl)-enzyme intermediate and the expulsion of a 3'-OH DNA strand. The free DNA strand then undergoes passage around the unbroken strand, thus removing DNA supercoils. Finally, in the religation step, the DNA 3'-OH attacks the covalent intermediate to expel the active-site tyrosine and restore the DNA phosphodiester backbone.</text>
</comment>
<evidence type="ECO:0000259" key="11">
    <source>
        <dbReference type="PROSITE" id="PS50880"/>
    </source>
</evidence>
<dbReference type="HAMAP" id="MF_00952">
    <property type="entry name" value="Topoisom_1_prok"/>
    <property type="match status" value="1"/>
</dbReference>
<dbReference type="CDD" id="cd00186">
    <property type="entry name" value="TOP1Ac"/>
    <property type="match status" value="1"/>
</dbReference>
<dbReference type="SMART" id="SM00436">
    <property type="entry name" value="TOP1Bc"/>
    <property type="match status" value="1"/>
</dbReference>
<feature type="site" description="Interaction with DNA" evidence="10">
    <location>
        <position position="33"/>
    </location>
</feature>
<comment type="subunit">
    <text evidence="10">Monomer.</text>
</comment>
<comment type="catalytic activity">
    <reaction evidence="1 10">
        <text>ATP-independent breakage of single-stranded DNA, followed by passage and rejoining.</text>
        <dbReference type="EC" id="5.6.2.1"/>
    </reaction>
</comment>
<dbReference type="NCBIfam" id="TIGR01051">
    <property type="entry name" value="topA_bact"/>
    <property type="match status" value="1"/>
</dbReference>
<dbReference type="PRINTS" id="PR00417">
    <property type="entry name" value="PRTPISMRASEI"/>
</dbReference>
<dbReference type="Gene3D" id="3.40.50.140">
    <property type="match status" value="1"/>
</dbReference>
<feature type="site" description="Interaction with DNA" evidence="10">
    <location>
        <position position="148"/>
    </location>
</feature>
<dbReference type="Pfam" id="PF01751">
    <property type="entry name" value="Toprim"/>
    <property type="match status" value="1"/>
</dbReference>
<evidence type="ECO:0000259" key="12">
    <source>
        <dbReference type="PROSITE" id="PS52039"/>
    </source>
</evidence>
<dbReference type="PANTHER" id="PTHR42785">
    <property type="entry name" value="DNA TOPOISOMERASE, TYPE IA, CORE"/>
    <property type="match status" value="1"/>
</dbReference>
<dbReference type="PROSITE" id="PS50880">
    <property type="entry name" value="TOPRIM"/>
    <property type="match status" value="1"/>
</dbReference>
<keyword evidence="3" id="KW-0479">Metal-binding</keyword>
<dbReference type="InterPro" id="IPR023406">
    <property type="entry name" value="Topo_IA_AS"/>
</dbReference>
<evidence type="ECO:0000313" key="14">
    <source>
        <dbReference type="Proteomes" id="UP000611629"/>
    </source>
</evidence>
<dbReference type="InterPro" id="IPR013826">
    <property type="entry name" value="Topo_IA_cen_sub3"/>
</dbReference>
<organism evidence="13 14">
    <name type="scientific">Sedimentibacter hydroxybenzoicus DSM 7310</name>
    <dbReference type="NCBI Taxonomy" id="1123245"/>
    <lineage>
        <taxon>Bacteria</taxon>
        <taxon>Bacillati</taxon>
        <taxon>Bacillota</taxon>
        <taxon>Tissierellia</taxon>
        <taxon>Sedimentibacter</taxon>
    </lineage>
</organism>
<dbReference type="SMART" id="SM00493">
    <property type="entry name" value="TOPRIM"/>
    <property type="match status" value="1"/>
</dbReference>
<dbReference type="PANTHER" id="PTHR42785:SF1">
    <property type="entry name" value="DNA TOPOISOMERASE"/>
    <property type="match status" value="1"/>
</dbReference>
<dbReference type="SUPFAM" id="SSF56712">
    <property type="entry name" value="Prokaryotic type I DNA topoisomerase"/>
    <property type="match status" value="1"/>
</dbReference>
<dbReference type="Gene3D" id="3.30.65.10">
    <property type="entry name" value="Bacterial Topoisomerase I, domain 1"/>
    <property type="match status" value="3"/>
</dbReference>
<dbReference type="InterPro" id="IPR005733">
    <property type="entry name" value="TopoI_bac-type"/>
</dbReference>
<evidence type="ECO:0000256" key="3">
    <source>
        <dbReference type="ARBA" id="ARBA00022723"/>
    </source>
</evidence>
<evidence type="ECO:0000256" key="4">
    <source>
        <dbReference type="ARBA" id="ARBA00022771"/>
    </source>
</evidence>
<dbReference type="InterPro" id="IPR013825">
    <property type="entry name" value="Topo_IA_cen_sub2"/>
</dbReference>
<feature type="site" description="Interaction with DNA" evidence="10">
    <location>
        <position position="492"/>
    </location>
</feature>
<evidence type="ECO:0000256" key="2">
    <source>
        <dbReference type="ARBA" id="ARBA00009446"/>
    </source>
</evidence>
<feature type="site" description="Interaction with DNA" evidence="10">
    <location>
        <position position="143"/>
    </location>
</feature>
<evidence type="ECO:0000256" key="5">
    <source>
        <dbReference type="ARBA" id="ARBA00022833"/>
    </source>
</evidence>
<feature type="site" description="Interaction with DNA" evidence="10">
    <location>
        <position position="139"/>
    </location>
</feature>
<evidence type="ECO:0000256" key="8">
    <source>
        <dbReference type="ARBA" id="ARBA00023125"/>
    </source>
</evidence>
<dbReference type="InterPro" id="IPR013824">
    <property type="entry name" value="Topo_IA_cen_sub1"/>
</dbReference>
<dbReference type="InterPro" id="IPR003602">
    <property type="entry name" value="Topo_IA_DNA-bd_dom"/>
</dbReference>
<evidence type="ECO:0000256" key="9">
    <source>
        <dbReference type="ARBA" id="ARBA00023235"/>
    </source>
</evidence>
<sequence length="730" mass="83355">MMNNLLIVESPAKAKTIGKFLGKNFTVKASVGHIRDLPKSKLGIDVENNFEPNYITIRGKGDVIKELKKEARKADNIYLATDPDREGEAISWHLSKILNLDENKEIRIEFNEITKDAIKKASKNPRKINIDLVDAQQARRILDRLVGYNISPLLWKKIEKGLSAGRVQSVALKLVIDREREIMEFKPEEYWSLELEVKKQKKKFTAKYAGNYSNGKVNKIKIKNENDINKILNSLDKEKLNVFKVDKTKSYSKPSAPFTTSSLQQEANRRINFTAKKTMMVAQQLYEGVNVKGEGSIGLVTYIRTDSFRLSDEATASAKEYISGNFGEKYFLNRTYAKSKKSENKVQDAHEAIRPTSVFRNPELIKDSLTNDQYKLYSLIWKRFVASQMVDAEYDVTKVLLNNNDNIFEANGRVLVFDGYKAVYKYSDESESKLLPNVEAGEQLEIAKILPEQHFTQPPARYTEASLIKDLEERGIGRPSTYAPTITTITSRDYIVKDKNYLVPTDMGFLVTEMMEKYFSNIVNEKFTAELETSLDEIASGKKEWNEVIKDFYRGFKTELDIAEKEMEEIEIKDEVSDVKCENCGAFMVIKKGRYGKFLACPNYPECKNTKPLNSGEQAEETDEVCENCGSKMLKRKGRYGEFLACSNYPDCKNTKPILKTIDVNCPLCGGKIAVKFSKARRRFFGCTNYPDCKYMSWLEPTNQKCPDCGEMMVIKDNKPTCINKSCKDS</sequence>
<evidence type="ECO:0000256" key="6">
    <source>
        <dbReference type="ARBA" id="ARBA00022842"/>
    </source>
</evidence>
<dbReference type="GO" id="GO:0008270">
    <property type="term" value="F:zinc ion binding"/>
    <property type="evidence" value="ECO:0007669"/>
    <property type="project" value="UniProtKB-KW"/>
</dbReference>
<dbReference type="GO" id="GO:0006265">
    <property type="term" value="P:DNA topological change"/>
    <property type="evidence" value="ECO:0007669"/>
    <property type="project" value="UniProtKB-UniRule"/>
</dbReference>
<comment type="caution">
    <text evidence="13">The sequence shown here is derived from an EMBL/GenBank/DDBJ whole genome shotgun (WGS) entry which is preliminary data.</text>
</comment>
<dbReference type="Pfam" id="PF01396">
    <property type="entry name" value="Zn_ribbon_Top1"/>
    <property type="match status" value="4"/>
</dbReference>
<feature type="site" description="Interaction with DNA" evidence="10">
    <location>
        <position position="155"/>
    </location>
</feature>
<evidence type="ECO:0000256" key="10">
    <source>
        <dbReference type="HAMAP-Rule" id="MF_00952"/>
    </source>
</evidence>
<evidence type="ECO:0000313" key="13">
    <source>
        <dbReference type="EMBL" id="NYB74393.1"/>
    </source>
</evidence>
<protein>
    <recommendedName>
        <fullName evidence="10">DNA topoisomerase 1</fullName>
        <ecNumber evidence="10">5.6.2.1</ecNumber>
    </recommendedName>
    <alternativeName>
        <fullName evidence="10">DNA topoisomerase I</fullName>
    </alternativeName>
</protein>
<dbReference type="InterPro" id="IPR023405">
    <property type="entry name" value="Topo_IA_core_domain"/>
</dbReference>
<gene>
    <name evidence="10 13" type="primary">topA</name>
    <name evidence="13" type="ORF">HZF24_09630</name>
</gene>
<dbReference type="EC" id="5.6.2.1" evidence="10"/>
<keyword evidence="4" id="KW-0863">Zinc-finger</keyword>
<feature type="domain" description="Toprim" evidence="11">
    <location>
        <begin position="3"/>
        <end position="113"/>
    </location>
</feature>
<dbReference type="Gene3D" id="1.10.290.10">
    <property type="entry name" value="Topoisomerase I, domain 4"/>
    <property type="match status" value="1"/>
</dbReference>
<evidence type="ECO:0000256" key="7">
    <source>
        <dbReference type="ARBA" id="ARBA00023029"/>
    </source>
</evidence>
<feature type="site" description="Interaction with DNA" evidence="10">
    <location>
        <position position="304"/>
    </location>
</feature>
<dbReference type="Gene3D" id="1.10.460.10">
    <property type="entry name" value="Topoisomerase I, domain 2"/>
    <property type="match status" value="1"/>
</dbReference>
<dbReference type="InterPro" id="IPR013497">
    <property type="entry name" value="Topo_IA_cen"/>
</dbReference>
<feature type="site" description="Interaction with DNA" evidence="10">
    <location>
        <position position="140"/>
    </location>
</feature>
<dbReference type="Proteomes" id="UP000611629">
    <property type="component" value="Unassembled WGS sequence"/>
</dbReference>
<proteinExistence type="inferred from homology"/>
<dbReference type="GO" id="GO:0003917">
    <property type="term" value="F:DNA topoisomerase type I (single strand cut, ATP-independent) activity"/>
    <property type="evidence" value="ECO:0007669"/>
    <property type="project" value="UniProtKB-UniRule"/>
</dbReference>
<comment type="similarity">
    <text evidence="2 10">Belongs to the type IA topoisomerase family.</text>
</comment>
<dbReference type="PROSITE" id="PS52039">
    <property type="entry name" value="TOPO_IA_2"/>
    <property type="match status" value="1"/>
</dbReference>
<evidence type="ECO:0000256" key="1">
    <source>
        <dbReference type="ARBA" id="ARBA00000213"/>
    </source>
</evidence>
<feature type="active site" description="O-(5'-phospho-DNA)-tyrosine intermediate" evidence="10">
    <location>
        <position position="302"/>
    </location>
</feature>